<keyword evidence="9" id="KW-1185">Reference proteome</keyword>
<keyword evidence="4 7" id="KW-0812">Transmembrane</keyword>
<keyword evidence="2" id="KW-0813">Transport</keyword>
<sequence>MKTQAKDMTKGHPGRLLLQFALPLMLGNIFQQTYTMVDTAVVGQLVGVHALAALGSVDWFNWMSLGICSGLSQGFSIMIAQQFGAKEYEKMKKTVGASLILAVLSAIVVTVVFLLSAAPVLRLMGTREEILGDALLYVYIMFSGILIVMIYNWMSSVLRAIGDSTTPLIAMGVASSSNVVLDLLFVAVFQWGIAGAAAATLIAQGISCIYCFLRMRKVSLLRLCRDDFSVKPEQAKELFCLGMPMAVQNMIISIGGMILQSIVNGFGVVFVAGFTATNKLYGLLEIAAVSMGFAVSTYAGQNLGAGEHERIKSGVRKGAAMAAVISVVISMGMLLFGRKITGLFVDHSSPDAGEVLNYAYHYLVVLSLFLVILYCLHIYRSALQGMGNTIIPLISGFVELAMRLLTAVFLPRFVGEYGIYFAEVAAWTGAAVLLVIAYQKQIHSLLAKNIRINGGEL</sequence>
<feature type="transmembrane region" description="Helical" evidence="7">
    <location>
        <begin position="251"/>
        <end position="274"/>
    </location>
</feature>
<dbReference type="CDD" id="cd13138">
    <property type="entry name" value="MATE_yoeA_like"/>
    <property type="match status" value="1"/>
</dbReference>
<evidence type="ECO:0000313" key="8">
    <source>
        <dbReference type="EMBL" id="MCC2189113.1"/>
    </source>
</evidence>
<feature type="transmembrane region" description="Helical" evidence="7">
    <location>
        <begin position="280"/>
        <end position="299"/>
    </location>
</feature>
<dbReference type="PANTHER" id="PTHR43549:SF3">
    <property type="entry name" value="MULTIDRUG RESISTANCE PROTEIN YPNP-RELATED"/>
    <property type="match status" value="1"/>
</dbReference>
<organism evidence="8 9">
    <name type="scientific">Fusicatenibacter faecihominis</name>
    <dbReference type="NCBI Taxonomy" id="2881276"/>
    <lineage>
        <taxon>Bacteria</taxon>
        <taxon>Bacillati</taxon>
        <taxon>Bacillota</taxon>
        <taxon>Clostridia</taxon>
        <taxon>Lachnospirales</taxon>
        <taxon>Lachnospiraceae</taxon>
        <taxon>Fusicatenibacter</taxon>
    </lineage>
</organism>
<evidence type="ECO:0000256" key="3">
    <source>
        <dbReference type="ARBA" id="ARBA00022475"/>
    </source>
</evidence>
<dbReference type="AlphaFoldDB" id="A0AAE3DRI7"/>
<feature type="transmembrane region" description="Helical" evidence="7">
    <location>
        <begin position="358"/>
        <end position="379"/>
    </location>
</feature>
<dbReference type="EMBL" id="JAJEPR010000005">
    <property type="protein sequence ID" value="MCC2189113.1"/>
    <property type="molecule type" value="Genomic_DNA"/>
</dbReference>
<feature type="transmembrane region" description="Helical" evidence="7">
    <location>
        <begin position="134"/>
        <end position="154"/>
    </location>
</feature>
<comment type="caution">
    <text evidence="8">The sequence shown here is derived from an EMBL/GenBank/DDBJ whole genome shotgun (WGS) entry which is preliminary data.</text>
</comment>
<feature type="transmembrane region" description="Helical" evidence="7">
    <location>
        <begin position="319"/>
        <end position="338"/>
    </location>
</feature>
<comment type="subcellular location">
    <subcellularLocation>
        <location evidence="1">Cell membrane</location>
        <topology evidence="1">Multi-pass membrane protein</topology>
    </subcellularLocation>
</comment>
<evidence type="ECO:0000256" key="4">
    <source>
        <dbReference type="ARBA" id="ARBA00022692"/>
    </source>
</evidence>
<dbReference type="InterPro" id="IPR002528">
    <property type="entry name" value="MATE_fam"/>
</dbReference>
<dbReference type="GO" id="GO:0042910">
    <property type="term" value="F:xenobiotic transmembrane transporter activity"/>
    <property type="evidence" value="ECO:0007669"/>
    <property type="project" value="InterPro"/>
</dbReference>
<dbReference type="RefSeq" id="WP_227614546.1">
    <property type="nucleotide sequence ID" value="NZ_JAJEPR010000005.1"/>
</dbReference>
<name>A0AAE3DRI7_9FIRM</name>
<protein>
    <submittedName>
        <fullName evidence="8">MATE family efflux transporter</fullName>
    </submittedName>
</protein>
<reference evidence="8 9" key="1">
    <citation type="submission" date="2021-10" db="EMBL/GenBank/DDBJ databases">
        <title>Anaerobic single-cell dispensing facilitates the cultivation of human gut bacteria.</title>
        <authorList>
            <person name="Afrizal A."/>
        </authorList>
    </citation>
    <scope>NUCLEOTIDE SEQUENCE [LARGE SCALE GENOMIC DNA]</scope>
    <source>
        <strain evidence="8 9">CLA-AA-H277</strain>
    </source>
</reference>
<dbReference type="InterPro" id="IPR048279">
    <property type="entry name" value="MdtK-like"/>
</dbReference>
<keyword evidence="6 7" id="KW-0472">Membrane</keyword>
<dbReference type="PANTHER" id="PTHR43549">
    <property type="entry name" value="MULTIDRUG RESISTANCE PROTEIN YPNP-RELATED"/>
    <property type="match status" value="1"/>
</dbReference>
<feature type="transmembrane region" description="Helical" evidence="7">
    <location>
        <begin position="391"/>
        <end position="411"/>
    </location>
</feature>
<dbReference type="InterPro" id="IPR052031">
    <property type="entry name" value="Membrane_Transporter-Flippase"/>
</dbReference>
<feature type="transmembrane region" description="Helical" evidence="7">
    <location>
        <begin position="99"/>
        <end position="122"/>
    </location>
</feature>
<dbReference type="Proteomes" id="UP001197875">
    <property type="component" value="Unassembled WGS sequence"/>
</dbReference>
<dbReference type="GO" id="GO:0005886">
    <property type="term" value="C:plasma membrane"/>
    <property type="evidence" value="ECO:0007669"/>
    <property type="project" value="UniProtKB-SubCell"/>
</dbReference>
<evidence type="ECO:0000256" key="6">
    <source>
        <dbReference type="ARBA" id="ARBA00023136"/>
    </source>
</evidence>
<evidence type="ECO:0000256" key="7">
    <source>
        <dbReference type="SAM" id="Phobius"/>
    </source>
</evidence>
<evidence type="ECO:0000256" key="5">
    <source>
        <dbReference type="ARBA" id="ARBA00022989"/>
    </source>
</evidence>
<keyword evidence="5 7" id="KW-1133">Transmembrane helix</keyword>
<dbReference type="NCBIfam" id="TIGR00797">
    <property type="entry name" value="matE"/>
    <property type="match status" value="1"/>
</dbReference>
<dbReference type="Pfam" id="PF01554">
    <property type="entry name" value="MatE"/>
    <property type="match status" value="2"/>
</dbReference>
<feature type="transmembrane region" description="Helical" evidence="7">
    <location>
        <begin position="193"/>
        <end position="213"/>
    </location>
</feature>
<proteinExistence type="predicted"/>
<feature type="transmembrane region" description="Helical" evidence="7">
    <location>
        <begin position="417"/>
        <end position="438"/>
    </location>
</feature>
<keyword evidence="3" id="KW-1003">Cell membrane</keyword>
<dbReference type="PIRSF" id="PIRSF006603">
    <property type="entry name" value="DinF"/>
    <property type="match status" value="1"/>
</dbReference>
<gene>
    <name evidence="8" type="ORF">LKD71_04625</name>
</gene>
<accession>A0AAE3DRI7</accession>
<evidence type="ECO:0000256" key="1">
    <source>
        <dbReference type="ARBA" id="ARBA00004651"/>
    </source>
</evidence>
<evidence type="ECO:0000256" key="2">
    <source>
        <dbReference type="ARBA" id="ARBA00022448"/>
    </source>
</evidence>
<dbReference type="GO" id="GO:0015297">
    <property type="term" value="F:antiporter activity"/>
    <property type="evidence" value="ECO:0007669"/>
    <property type="project" value="InterPro"/>
</dbReference>
<evidence type="ECO:0000313" key="9">
    <source>
        <dbReference type="Proteomes" id="UP001197875"/>
    </source>
</evidence>
<feature type="transmembrane region" description="Helical" evidence="7">
    <location>
        <begin position="166"/>
        <end position="187"/>
    </location>
</feature>